<dbReference type="InterPro" id="IPR036465">
    <property type="entry name" value="vWFA_dom_sf"/>
</dbReference>
<dbReference type="GO" id="GO:0032222">
    <property type="term" value="P:regulation of synaptic transmission, cholinergic"/>
    <property type="evidence" value="ECO:0007669"/>
    <property type="project" value="InterPro"/>
</dbReference>
<feature type="region of interest" description="Disordered" evidence="3">
    <location>
        <begin position="1880"/>
        <end position="1957"/>
    </location>
</feature>
<keyword evidence="1" id="KW-0732">Signal</keyword>
<feature type="compositionally biased region" description="Low complexity" evidence="3">
    <location>
        <begin position="1438"/>
        <end position="1454"/>
    </location>
</feature>
<dbReference type="InterPro" id="IPR029151">
    <property type="entry name" value="Sensor-like_sf"/>
</dbReference>
<evidence type="ECO:0000256" key="1">
    <source>
        <dbReference type="ARBA" id="ARBA00022729"/>
    </source>
</evidence>
<dbReference type="GO" id="GO:0005245">
    <property type="term" value="F:voltage-gated calcium channel activity"/>
    <property type="evidence" value="ECO:0007669"/>
    <property type="project" value="TreeGrafter"/>
</dbReference>
<name>A0A0R3W6P9_TAEAS</name>
<dbReference type="GO" id="GO:0005891">
    <property type="term" value="C:voltage-gated calcium channel complex"/>
    <property type="evidence" value="ECO:0007669"/>
    <property type="project" value="TreeGrafter"/>
</dbReference>
<dbReference type="Gene3D" id="3.40.50.410">
    <property type="entry name" value="von Willebrand factor, type A domain"/>
    <property type="match status" value="1"/>
</dbReference>
<protein>
    <submittedName>
        <fullName evidence="5">VWFA domain-containing protein</fullName>
    </submittedName>
</protein>
<dbReference type="InterPro" id="IPR051173">
    <property type="entry name" value="Ca_channel_alpha-2/delta"/>
</dbReference>
<feature type="compositionally biased region" description="Low complexity" evidence="3">
    <location>
        <begin position="1892"/>
        <end position="1902"/>
    </location>
</feature>
<evidence type="ECO:0000256" key="4">
    <source>
        <dbReference type="SAM" id="Phobius"/>
    </source>
</evidence>
<dbReference type="CDD" id="cd00117">
    <property type="entry name" value="TFP"/>
    <property type="match status" value="1"/>
</dbReference>
<dbReference type="Gene3D" id="3.30.450.20">
    <property type="entry name" value="PAS domain"/>
    <property type="match status" value="2"/>
</dbReference>
<dbReference type="WBParaSite" id="TASK_0000589201-mRNA-1">
    <property type="protein sequence ID" value="TASK_0000589201-mRNA-1"/>
    <property type="gene ID" value="TASK_0000589201"/>
</dbReference>
<keyword evidence="4" id="KW-1133">Transmembrane helix</keyword>
<proteinExistence type="predicted"/>
<feature type="region of interest" description="Disordered" evidence="3">
    <location>
        <begin position="2053"/>
        <end position="2119"/>
    </location>
</feature>
<evidence type="ECO:0000256" key="3">
    <source>
        <dbReference type="SAM" id="MobiDB-lite"/>
    </source>
</evidence>
<dbReference type="SUPFAM" id="SSF103190">
    <property type="entry name" value="Sensory domain-like"/>
    <property type="match status" value="1"/>
</dbReference>
<dbReference type="GO" id="GO:0030431">
    <property type="term" value="P:sleep"/>
    <property type="evidence" value="ECO:0007669"/>
    <property type="project" value="InterPro"/>
</dbReference>
<dbReference type="PANTHER" id="PTHR10166:SF66">
    <property type="entry name" value="VWFA AND CACHE DOMAIN-CONTAINING PROTEIN CG16868"/>
    <property type="match status" value="1"/>
</dbReference>
<feature type="region of interest" description="Disordered" evidence="3">
    <location>
        <begin position="1433"/>
        <end position="1454"/>
    </location>
</feature>
<evidence type="ECO:0000313" key="5">
    <source>
        <dbReference type="WBParaSite" id="TASK_0000589201-mRNA-1"/>
    </source>
</evidence>
<dbReference type="PANTHER" id="PTHR10166">
    <property type="entry name" value="VOLTAGE-DEPENDENT CALCIUM CHANNEL SUBUNIT ALPHA-2/DELTA-RELATED"/>
    <property type="match status" value="1"/>
</dbReference>
<feature type="region of interest" description="Disordered" evidence="3">
    <location>
        <begin position="1776"/>
        <end position="1804"/>
    </location>
</feature>
<dbReference type="Pfam" id="PF17064">
    <property type="entry name" value="QVR"/>
    <property type="match status" value="1"/>
</dbReference>
<sequence>LCYQCDSNEDDTCPASRRFEPRLNALVDCGSFQARVPGTFCIKIYQESTGWFSWIKITRRCAARTDYGVAKGCRYWFDDQGVYHEVCYCQDRDGCNAAGQGENGPEVVPFASVLANEFSKLARDELGTMTMQAAFDRLEYEPKPENSAKWDLDSLVDQLSLRLRHYGHLVSNPQALVIQLHREHKKSQISPRFDCCNLSERDLRYEALYGARVSRRKCCDLIPFNLPVAAFNPGHNLTQRFRRQLEYWPNVKWLYFITDAGLHTEFPAHNFRAATVTSALVKSLAVAAAAAAVAAAAAAAPPPPPPLPAMQPSSPTLRNWGWSAVEVKQRARRHLLPSLLTALDVFVRSVVAQPIWLVLVLDQSEVSKTRMLLVQRVARLLLASLSEKDRVALVLASDTARVAAVGTASNTTAIHLLPATHETKLFLAEHIYGLRGSGVAKTNHTRALLEAFRILHDAVEAQRHDIPEVAGFGSLTDNMMIAYISRGSLDDLQEQNATLQQVTEQQARLGNRVVINTYMPVEEKSAIVLFEKTFMSDLAKRWNAHSNPEQYRPSDVRPGHFYTINRTADLAETVGRFYEVWLNRSGRKASGRDPRTTNITTPIGVASPKLHFSLPYEDLEGKGLVMSISQAFYDGDTFLGVMGVDLHVADLLDQIVHYGGSPVSSFVFLLDASSGLSVYHPGGLRDLLTTPSTPTSISSAATSRRSFPTVAPTEEAFQRSSAFQEPLLHVDARYLERTPGFDNLILPRILRGEVNGTVDFIVEIDSESFSRIKTTGVWSERVGRLLSSVSQSSPLDGDRMKQVKITYRWRRITDPDTQFVLVMRSMQQLNVSPPRQLVEITPPFDSWYHRLDLFKRDQACLYLRQLATFSSTTVYLPPRTFMRPFEHLASYSVSSAAGGGTEEGRGESAEEVRHLVAYLTDQTALISNPGLRVSPSTGTSATSSAPDARTAVAVVERIGKFWRQRGAAASGVSAFGKHIIRRYVSTDTGVMLMYPGALMPQSFDATTRPWYLRAVESAGRIVFTEPYLDHGGAGHIVTIAFAIFEGNRSGIHSPTTDRVQSVMAMDVPYRLFNLLLSTWLPSYCNFDPPYLRDRSTLNEEAKHKKTETKRKEAASKAPGVKISPIGSPQKELSRAFLDRLRDYGVPVEPLAADTEGGESEVEEGGEVETEEVNEPEIVGEKAPTKCLLMTDRGYLIAHPGYAEPLQINRALESSHISHREPLVAADLLNHGEFVRKVACVSHSQRALERYYVYNTSYEGVVTNSAPGDHCTRYQFTLVPGTNLFLGLVHEASQNYQRTRRSGETTTTSGGVSCSPRAAFCACSTKDRRCLNCGRLEPLECECPCQCPLGTVTGPPFINTSTFTSPLDSHPACLALSLEVPLLPTTKAAAAASWKALARLPDAPPLCQSSNSLSVRVPVASLNEWLNILLPPPTSPATSDDVSSSKGESSIIPDSGPLVPALGPTDCAALGRHATECTANIGCEFCLLGANAEPLPGGGFCAPMGVCFGGIIGGASPYSSLTSSTSTAAFPTSSGTPPLGFLEDKLALVPPLPPPPLPPPPPQLPPLGAPLAPPNGYYHYRNLLFPKSDSQATAAAHFYHYYYYYHYYHQQQQQQHLLQHRGDEDFYASPYVLARHYMSGGERSEAELGVSAGLMAWTNSPVGPVAGAVLAVFIVLLLGVYCLRHQAANRARQNAAATAVGNAGDCASTGLLVGDGGGGGTEGDASNQSACSRNHSGEKVCCCERPPESGTDKDKPPPTAGAVALLVKATSASSAASGADDHSISACGGSIGGTDTESERGPPRCCAPPPSPFAPSAAAIIIEGVGVFVKSNAFSNEELAQVPEEPKSLPLAEFVTDPTAISPYRVTNDASIDDAVTVGETADASTPADDQITTVSSSAATTTDHGYVSNDRPSSSCAESSSLADSVVPGPTAALGGGTATGADVIDGGGGEKEAPSALGEPEIVPVSGCDSGAAAGGAWIGTLILGPGMDEVMCAEELEHQFLFFSKRGGNHQQPQQPLHNSQRCRLLPSWRKAYQHYRHVHHQHQHQYYQLQHQTCHPSHHHQTGVGRSGGGLARFPVLIQPPPPPSSTPASSSALPPQPPPPTASAHWGESTEDNIV</sequence>
<keyword evidence="2" id="KW-0325">Glycoprotein</keyword>
<feature type="transmembrane region" description="Helical" evidence="4">
    <location>
        <begin position="1664"/>
        <end position="1682"/>
    </location>
</feature>
<feature type="compositionally biased region" description="Low complexity" evidence="3">
    <location>
        <begin position="1913"/>
        <end position="1925"/>
    </location>
</feature>
<keyword evidence="4" id="KW-0472">Membrane</keyword>
<dbReference type="InterPro" id="IPR031424">
    <property type="entry name" value="QVR-like"/>
</dbReference>
<evidence type="ECO:0000256" key="2">
    <source>
        <dbReference type="ARBA" id="ARBA00023180"/>
    </source>
</evidence>
<reference evidence="5" key="1">
    <citation type="submission" date="2016-04" db="UniProtKB">
        <authorList>
            <consortium name="WormBaseParasite"/>
        </authorList>
    </citation>
    <scope>IDENTIFICATION</scope>
</reference>
<feature type="region of interest" description="Disordered" evidence="3">
    <location>
        <begin position="1101"/>
        <end position="1124"/>
    </location>
</feature>
<keyword evidence="4" id="KW-0812">Transmembrane</keyword>
<dbReference type="STRING" id="60517.A0A0R3W6P9"/>
<accession>A0A0R3W6P9</accession>
<organism evidence="5">
    <name type="scientific">Taenia asiatica</name>
    <name type="common">Asian tapeworm</name>
    <dbReference type="NCBI Taxonomy" id="60517"/>
    <lineage>
        <taxon>Eukaryota</taxon>
        <taxon>Metazoa</taxon>
        <taxon>Spiralia</taxon>
        <taxon>Lophotrochozoa</taxon>
        <taxon>Platyhelminthes</taxon>
        <taxon>Cestoda</taxon>
        <taxon>Eucestoda</taxon>
        <taxon>Cyclophyllidea</taxon>
        <taxon>Taeniidae</taxon>
        <taxon>Taenia</taxon>
    </lineage>
</organism>